<sequence length="134" mass="15164">MKQLLNARWLQASNSILLGIVSILIPSFICLEIWKARCSSFFERKTSSATVIIVAVKSMLVFISQAFPILADRDICRLLDITLHLSQEQRVVSLISWKAPPQMYVKLALMGFHGEIQVWQQEGMQLGMLMGTLL</sequence>
<name>A0ABD2ZAE4_9GENT</name>
<gene>
    <name evidence="2" type="ORF">ACH5RR_023353</name>
</gene>
<evidence type="ECO:0000313" key="2">
    <source>
        <dbReference type="EMBL" id="KAL3516451.1"/>
    </source>
</evidence>
<feature type="transmembrane region" description="Helical" evidence="1">
    <location>
        <begin position="12"/>
        <end position="34"/>
    </location>
</feature>
<accession>A0ABD2ZAE4</accession>
<dbReference type="EMBL" id="JBJUIK010000010">
    <property type="protein sequence ID" value="KAL3516451.1"/>
    <property type="molecule type" value="Genomic_DNA"/>
</dbReference>
<keyword evidence="1" id="KW-0812">Transmembrane</keyword>
<dbReference type="Proteomes" id="UP001630127">
    <property type="component" value="Unassembled WGS sequence"/>
</dbReference>
<reference evidence="2 3" key="1">
    <citation type="submission" date="2024-11" db="EMBL/GenBank/DDBJ databases">
        <title>A near-complete genome assembly of Cinchona calisaya.</title>
        <authorList>
            <person name="Lian D.C."/>
            <person name="Zhao X.W."/>
            <person name="Wei L."/>
        </authorList>
    </citation>
    <scope>NUCLEOTIDE SEQUENCE [LARGE SCALE GENOMIC DNA]</scope>
    <source>
        <tissue evidence="2">Nenye</tissue>
    </source>
</reference>
<evidence type="ECO:0000313" key="3">
    <source>
        <dbReference type="Proteomes" id="UP001630127"/>
    </source>
</evidence>
<organism evidence="2 3">
    <name type="scientific">Cinchona calisaya</name>
    <dbReference type="NCBI Taxonomy" id="153742"/>
    <lineage>
        <taxon>Eukaryota</taxon>
        <taxon>Viridiplantae</taxon>
        <taxon>Streptophyta</taxon>
        <taxon>Embryophyta</taxon>
        <taxon>Tracheophyta</taxon>
        <taxon>Spermatophyta</taxon>
        <taxon>Magnoliopsida</taxon>
        <taxon>eudicotyledons</taxon>
        <taxon>Gunneridae</taxon>
        <taxon>Pentapetalae</taxon>
        <taxon>asterids</taxon>
        <taxon>lamiids</taxon>
        <taxon>Gentianales</taxon>
        <taxon>Rubiaceae</taxon>
        <taxon>Cinchonoideae</taxon>
        <taxon>Cinchoneae</taxon>
        <taxon>Cinchona</taxon>
    </lineage>
</organism>
<proteinExistence type="predicted"/>
<dbReference type="AlphaFoldDB" id="A0ABD2ZAE4"/>
<keyword evidence="3" id="KW-1185">Reference proteome</keyword>
<comment type="caution">
    <text evidence="2">The sequence shown here is derived from an EMBL/GenBank/DDBJ whole genome shotgun (WGS) entry which is preliminary data.</text>
</comment>
<keyword evidence="1" id="KW-1133">Transmembrane helix</keyword>
<protein>
    <submittedName>
        <fullName evidence="2">Uncharacterized protein</fullName>
    </submittedName>
</protein>
<evidence type="ECO:0000256" key="1">
    <source>
        <dbReference type="SAM" id="Phobius"/>
    </source>
</evidence>
<keyword evidence="1" id="KW-0472">Membrane</keyword>
<feature type="transmembrane region" description="Helical" evidence="1">
    <location>
        <begin position="46"/>
        <end position="67"/>
    </location>
</feature>